<feature type="binding site" evidence="1">
    <location>
        <position position="118"/>
    </location>
    <ligand>
        <name>Mn(2+)</name>
        <dbReference type="ChEBI" id="CHEBI:29035"/>
        <label>2</label>
    </ligand>
</feature>
<dbReference type="KEGG" id="mac:MA_1192"/>
<dbReference type="Pfam" id="PF01546">
    <property type="entry name" value="Peptidase_M20"/>
    <property type="match status" value="1"/>
</dbReference>
<feature type="binding site" evidence="1">
    <location>
        <position position="386"/>
    </location>
    <ligand>
        <name>Mn(2+)</name>
        <dbReference type="ChEBI" id="CHEBI:29035"/>
        <label>2</label>
    </ligand>
</feature>
<dbReference type="Pfam" id="PF07687">
    <property type="entry name" value="M20_dimer"/>
    <property type="match status" value="1"/>
</dbReference>
<accession>Q8TRI4</accession>
<dbReference type="SUPFAM" id="SSF53187">
    <property type="entry name" value="Zn-dependent exopeptidases"/>
    <property type="match status" value="1"/>
</dbReference>
<feature type="domain" description="Peptidase M20 dimerisation" evidence="2">
    <location>
        <begin position="202"/>
        <end position="298"/>
    </location>
</feature>
<protein>
    <submittedName>
        <fullName evidence="3">Carboxypeptidase</fullName>
    </submittedName>
</protein>
<reference evidence="3 4" key="1">
    <citation type="journal article" date="2002" name="Genome Res.">
        <title>The genome of Methanosarcina acetivorans reveals extensive metabolic and physiological diversity.</title>
        <authorList>
            <person name="Galagan J.E."/>
            <person name="Nusbaum C."/>
            <person name="Roy A."/>
            <person name="Endrizzi M.G."/>
            <person name="Macdonald P."/>
            <person name="FitzHugh W."/>
            <person name="Calvo S."/>
            <person name="Engels R."/>
            <person name="Smirnov S."/>
            <person name="Atnoor D."/>
            <person name="Brown A."/>
            <person name="Allen N."/>
            <person name="Naylor J."/>
            <person name="Stange-Thomann N."/>
            <person name="DeArellano K."/>
            <person name="Johnson R."/>
            <person name="Linton L."/>
            <person name="McEwan P."/>
            <person name="McKernan K."/>
            <person name="Talamas J."/>
            <person name="Tirrell A."/>
            <person name="Ye W."/>
            <person name="Zimmer A."/>
            <person name="Barber R.D."/>
            <person name="Cann I."/>
            <person name="Graham D.E."/>
            <person name="Grahame D.A."/>
            <person name="Guss A."/>
            <person name="Hedderich R."/>
            <person name="Ingram-Smith C."/>
            <person name="Kuettner C.H."/>
            <person name="Krzycki J.A."/>
            <person name="Leigh J.A."/>
            <person name="Li W."/>
            <person name="Liu J."/>
            <person name="Mukhopadhyay B."/>
            <person name="Reeve J.N."/>
            <person name="Smith K."/>
            <person name="Springer T.A."/>
            <person name="Umayam L.A."/>
            <person name="White O."/>
            <person name="White R.H."/>
            <person name="de Macario E.C."/>
            <person name="Ferry J.G."/>
            <person name="Jarrell K.F."/>
            <person name="Jing H."/>
            <person name="Macario A.J.L."/>
            <person name="Paulsen I."/>
            <person name="Pritchett M."/>
            <person name="Sowers K.R."/>
            <person name="Swanson R.V."/>
            <person name="Zinder S.H."/>
            <person name="Lander E."/>
            <person name="Metcalf W.W."/>
            <person name="Birren B."/>
        </authorList>
    </citation>
    <scope>NUCLEOTIDE SEQUENCE [LARGE SCALE GENOMIC DNA]</scope>
    <source>
        <strain evidence="4">ATCC 35395 / DSM 2834 / JCM 12185 / C2A</strain>
    </source>
</reference>
<keyword evidence="1" id="KW-0464">Manganese</keyword>
<sequence>MNGRNCICRKSEVIRLREDPSAETFEAWIIRLRREFHRYPELSFEEYETQKRILKILEELGIEARKIADTGVLASIKGTMPGPCIALRTDTDGLQVQEEFTERNEGYISRNDGVMHACGHDGHMAMLFGAARLFVENRDFPGEVRLIFQPAEEIPPGGSERVIAEGGLKGVDAVMGMHIFTNHESGSVGFRPGPFMASTNRFEIVFKGKGGHISKPESCIDPVRMATDFISSIYPALEKQLEPDKYVLGVGRIQGGAQFNRTPDRVEALGSYRTFDSRTTEIIDLTIKECLERIKERYVKPGEEFAGLPDYELDVLHGYPVLVNDPVFTDAVNLKLQESFPELTIYPELEKTFAAEDFASYLRVVPGIFISLGTLNQKERIVEINHSSTFDIDEKILRTGTEIFYTISLDFLKHPEKYLDPQSKEKTNDNPELR</sequence>
<evidence type="ECO:0000313" key="4">
    <source>
        <dbReference type="Proteomes" id="UP000002487"/>
    </source>
</evidence>
<comment type="cofactor">
    <cofactor evidence="1">
        <name>Mn(2+)</name>
        <dbReference type="ChEBI" id="CHEBI:29035"/>
    </cofactor>
    <text evidence="1">The Mn(2+) ion enhances activity.</text>
</comment>
<proteinExistence type="predicted"/>
<keyword evidence="3" id="KW-0121">Carboxypeptidase</keyword>
<dbReference type="InterPro" id="IPR002933">
    <property type="entry name" value="Peptidase_M20"/>
</dbReference>
<dbReference type="InterPro" id="IPR011650">
    <property type="entry name" value="Peptidase_M20_dimer"/>
</dbReference>
<keyword evidence="3" id="KW-0645">Protease</keyword>
<feature type="binding site" evidence="1">
    <location>
        <position position="178"/>
    </location>
    <ligand>
        <name>Mn(2+)</name>
        <dbReference type="ChEBI" id="CHEBI:29035"/>
        <label>2</label>
    </ligand>
</feature>
<dbReference type="FunFam" id="3.30.70.360:FF:000044">
    <property type="entry name" value="Putative amidohydrolase"/>
    <property type="match status" value="1"/>
</dbReference>
<evidence type="ECO:0000259" key="2">
    <source>
        <dbReference type="Pfam" id="PF07687"/>
    </source>
</evidence>
<keyword evidence="3" id="KW-0378">Hydrolase</keyword>
<dbReference type="SUPFAM" id="SSF55031">
    <property type="entry name" value="Bacterial exopeptidase dimerisation domain"/>
    <property type="match status" value="1"/>
</dbReference>
<dbReference type="Gene3D" id="3.30.70.360">
    <property type="match status" value="1"/>
</dbReference>
<dbReference type="PhylomeDB" id="Q8TRI4"/>
<feature type="binding site" evidence="1">
    <location>
        <position position="153"/>
    </location>
    <ligand>
        <name>Mn(2+)</name>
        <dbReference type="ChEBI" id="CHEBI:29035"/>
        <label>2</label>
    </ligand>
</feature>
<gene>
    <name evidence="3" type="ordered locus">MA_1192</name>
</gene>
<feature type="binding site" evidence="1">
    <location>
        <position position="120"/>
    </location>
    <ligand>
        <name>Mn(2+)</name>
        <dbReference type="ChEBI" id="CHEBI:29035"/>
        <label>2</label>
    </ligand>
</feature>
<dbReference type="EnsemblBacteria" id="AAM04613">
    <property type="protein sequence ID" value="AAM04613"/>
    <property type="gene ID" value="MA_1192"/>
</dbReference>
<name>Q8TRI4_METAC</name>
<dbReference type="InterPro" id="IPR017439">
    <property type="entry name" value="Amidohydrolase"/>
</dbReference>
<dbReference type="GO" id="GO:0046872">
    <property type="term" value="F:metal ion binding"/>
    <property type="evidence" value="ECO:0007669"/>
    <property type="project" value="UniProtKB-KW"/>
</dbReference>
<evidence type="ECO:0000256" key="1">
    <source>
        <dbReference type="PIRSR" id="PIRSR005962-1"/>
    </source>
</evidence>
<dbReference type="GO" id="GO:0004180">
    <property type="term" value="F:carboxypeptidase activity"/>
    <property type="evidence" value="ECO:0007669"/>
    <property type="project" value="UniProtKB-KW"/>
</dbReference>
<dbReference type="InParanoid" id="Q8TRI4"/>
<dbReference type="Gene3D" id="3.40.630.10">
    <property type="entry name" value="Zn peptidases"/>
    <property type="match status" value="1"/>
</dbReference>
<dbReference type="Proteomes" id="UP000002487">
    <property type="component" value="Chromosome"/>
</dbReference>
<evidence type="ECO:0000313" key="3">
    <source>
        <dbReference type="EMBL" id="AAM04613.1"/>
    </source>
</evidence>
<dbReference type="STRING" id="188937.MA_1192"/>
<dbReference type="GO" id="GO:0016787">
    <property type="term" value="F:hydrolase activity"/>
    <property type="evidence" value="ECO:0000318"/>
    <property type="project" value="GO_Central"/>
</dbReference>
<keyword evidence="1" id="KW-0479">Metal-binding</keyword>
<dbReference type="AlphaFoldDB" id="Q8TRI4"/>
<dbReference type="EMBL" id="AE010299">
    <property type="protein sequence ID" value="AAM04613.1"/>
    <property type="molecule type" value="Genomic_DNA"/>
</dbReference>
<dbReference type="InterPro" id="IPR036264">
    <property type="entry name" value="Bact_exopeptidase_dim_dom"/>
</dbReference>
<organism evidence="3 4">
    <name type="scientific">Methanosarcina acetivorans (strain ATCC 35395 / DSM 2834 / JCM 12185 / C2A)</name>
    <dbReference type="NCBI Taxonomy" id="188937"/>
    <lineage>
        <taxon>Archaea</taxon>
        <taxon>Methanobacteriati</taxon>
        <taxon>Methanobacteriota</taxon>
        <taxon>Stenosarchaea group</taxon>
        <taxon>Methanomicrobia</taxon>
        <taxon>Methanosarcinales</taxon>
        <taxon>Methanosarcinaceae</taxon>
        <taxon>Methanosarcina</taxon>
    </lineage>
</organism>
<dbReference type="PANTHER" id="PTHR11014:SF63">
    <property type="entry name" value="METALLOPEPTIDASE, PUTATIVE (AFU_ORTHOLOGUE AFUA_6G09600)-RELATED"/>
    <property type="match status" value="1"/>
</dbReference>
<dbReference type="PIRSF" id="PIRSF005962">
    <property type="entry name" value="Pept_M20D_amidohydro"/>
    <property type="match status" value="1"/>
</dbReference>
<dbReference type="PANTHER" id="PTHR11014">
    <property type="entry name" value="PEPTIDASE M20 FAMILY MEMBER"/>
    <property type="match status" value="1"/>
</dbReference>
<keyword evidence="4" id="KW-1185">Reference proteome</keyword>
<dbReference type="HOGENOM" id="CLU_023257_0_1_2"/>
<dbReference type="NCBIfam" id="TIGR01891">
    <property type="entry name" value="amidohydrolases"/>
    <property type="match status" value="1"/>
</dbReference>